<dbReference type="FunFam" id="1.10.490.10:FF:000003">
    <property type="entry name" value="Flavohemoprotein"/>
    <property type="match status" value="1"/>
</dbReference>
<comment type="similarity">
    <text evidence="1 15">In the C-terminal section; belongs to the flavoprotein pyridine nucleotide cytochrome reductase family.</text>
</comment>
<accession>A0A850EPI5</accession>
<keyword evidence="7 15" id="KW-0479">Metal-binding</keyword>
<dbReference type="EC" id="1.14.12.17" evidence="15"/>
<keyword evidence="15" id="KW-0216">Detoxification</keyword>
<comment type="similarity">
    <text evidence="2 15">Belongs to the globin family. Two-domain flavohemoproteins subfamily.</text>
</comment>
<dbReference type="Gene3D" id="2.40.30.10">
    <property type="entry name" value="Translation factors"/>
    <property type="match status" value="1"/>
</dbReference>
<comment type="catalytic activity">
    <reaction evidence="14 15">
        <text>2 nitric oxide + NADPH + 2 O2 = 2 nitrate + NADP(+) + H(+)</text>
        <dbReference type="Rhea" id="RHEA:19465"/>
        <dbReference type="ChEBI" id="CHEBI:15378"/>
        <dbReference type="ChEBI" id="CHEBI:15379"/>
        <dbReference type="ChEBI" id="CHEBI:16480"/>
        <dbReference type="ChEBI" id="CHEBI:17632"/>
        <dbReference type="ChEBI" id="CHEBI:57783"/>
        <dbReference type="ChEBI" id="CHEBI:58349"/>
        <dbReference type="EC" id="1.14.12.17"/>
    </reaction>
</comment>
<keyword evidence="9 15" id="KW-0521">NADP</keyword>
<feature type="site" description="Involved in heme-bound ligand stabilization and O-O bond activation" evidence="15">
    <location>
        <position position="29"/>
    </location>
</feature>
<dbReference type="InterPro" id="IPR008333">
    <property type="entry name" value="Cbr1-like_FAD-bd_dom"/>
</dbReference>
<dbReference type="SUPFAM" id="SSF63380">
    <property type="entry name" value="Riboflavin synthase domain-like"/>
    <property type="match status" value="1"/>
</dbReference>
<dbReference type="InterPro" id="IPR009050">
    <property type="entry name" value="Globin-like_sf"/>
</dbReference>
<comment type="cofactor">
    <cofactor evidence="15">
        <name>FAD</name>
        <dbReference type="ChEBI" id="CHEBI:57692"/>
    </cofactor>
    <text evidence="15">Binds 1 FAD per subunit.</text>
</comment>
<evidence type="ECO:0000256" key="13">
    <source>
        <dbReference type="ARBA" id="ARBA00048649"/>
    </source>
</evidence>
<evidence type="ECO:0000313" key="20">
    <source>
        <dbReference type="Proteomes" id="UP000564806"/>
    </source>
</evidence>
<dbReference type="InterPro" id="IPR001433">
    <property type="entry name" value="OxRdtase_FAD/NAD-bd"/>
</dbReference>
<evidence type="ECO:0000256" key="2">
    <source>
        <dbReference type="ARBA" id="ARBA00008414"/>
    </source>
</evidence>
<dbReference type="AlphaFoldDB" id="A0A850EPI5"/>
<dbReference type="Pfam" id="PF00175">
    <property type="entry name" value="NAD_binding_1"/>
    <property type="match status" value="1"/>
</dbReference>
<evidence type="ECO:0000313" key="19">
    <source>
        <dbReference type="EMBL" id="NUU63183.1"/>
    </source>
</evidence>
<feature type="region of interest" description="Reductase" evidence="15">
    <location>
        <begin position="149"/>
        <end position="434"/>
    </location>
</feature>
<dbReference type="SUPFAM" id="SSF46458">
    <property type="entry name" value="Globin-like"/>
    <property type="match status" value="1"/>
</dbReference>
<evidence type="ECO:0000256" key="15">
    <source>
        <dbReference type="HAMAP-Rule" id="MF_01252"/>
    </source>
</evidence>
<dbReference type="HAMAP" id="MF_01252">
    <property type="entry name" value="Hmp"/>
    <property type="match status" value="1"/>
</dbReference>
<feature type="domain" description="FAD-binding FR-type" evidence="18">
    <location>
        <begin position="152"/>
        <end position="263"/>
    </location>
</feature>
<dbReference type="InterPro" id="IPR012292">
    <property type="entry name" value="Globin/Proto"/>
</dbReference>
<organism evidence="19 20">
    <name type="scientific">Paenibacillus agri</name>
    <dbReference type="NCBI Taxonomy" id="2744309"/>
    <lineage>
        <taxon>Bacteria</taxon>
        <taxon>Bacillati</taxon>
        <taxon>Bacillota</taxon>
        <taxon>Bacilli</taxon>
        <taxon>Bacillales</taxon>
        <taxon>Paenibacillaceae</taxon>
        <taxon>Paenibacillus</taxon>
    </lineage>
</organism>
<evidence type="ECO:0000256" key="5">
    <source>
        <dbReference type="ARBA" id="ARBA00022621"/>
    </source>
</evidence>
<dbReference type="GO" id="GO:0009636">
    <property type="term" value="P:response to toxic substance"/>
    <property type="evidence" value="ECO:0007669"/>
    <property type="project" value="UniProtKB-KW"/>
</dbReference>
<keyword evidence="10 15" id="KW-0560">Oxidoreductase</keyword>
<feature type="binding site" description="proximal binding residue" evidence="15">
    <location>
        <position position="85"/>
    </location>
    <ligand>
        <name>heme b</name>
        <dbReference type="ChEBI" id="CHEBI:60344"/>
    </ligand>
    <ligandPart>
        <name>Fe</name>
        <dbReference type="ChEBI" id="CHEBI:18248"/>
    </ligandPart>
</feature>
<feature type="active site" description="Charge relay system" evidence="15">
    <location>
        <position position="95"/>
    </location>
</feature>
<dbReference type="PROSITE" id="PS51384">
    <property type="entry name" value="FAD_FR"/>
    <property type="match status" value="1"/>
</dbReference>
<dbReference type="Gene3D" id="1.10.490.10">
    <property type="entry name" value="Globins"/>
    <property type="match status" value="1"/>
</dbReference>
<feature type="binding site" evidence="15">
    <location>
        <begin position="397"/>
        <end position="400"/>
    </location>
    <ligand>
        <name>FAD</name>
        <dbReference type="ChEBI" id="CHEBI:57692"/>
    </ligand>
</feature>
<dbReference type="PROSITE" id="PS01033">
    <property type="entry name" value="GLOBIN"/>
    <property type="match status" value="1"/>
</dbReference>
<feature type="site" description="Influences the redox potential of the prosthetic heme and FAD groups" evidence="15">
    <location>
        <position position="84"/>
    </location>
</feature>
<dbReference type="GO" id="GO:0046210">
    <property type="term" value="P:nitric oxide catabolic process"/>
    <property type="evidence" value="ECO:0007669"/>
    <property type="project" value="TreeGrafter"/>
</dbReference>
<evidence type="ECO:0000256" key="10">
    <source>
        <dbReference type="ARBA" id="ARBA00023002"/>
    </source>
</evidence>
<evidence type="ECO:0000256" key="6">
    <source>
        <dbReference type="ARBA" id="ARBA00022630"/>
    </source>
</evidence>
<dbReference type="FunFam" id="2.40.30.10:FF:000034">
    <property type="entry name" value="Flavohemoprotein"/>
    <property type="match status" value="1"/>
</dbReference>
<protein>
    <recommendedName>
        <fullName evidence="15">Flavohemoprotein</fullName>
    </recommendedName>
    <alternativeName>
        <fullName evidence="15">Flavohemoglobin</fullName>
    </alternativeName>
    <alternativeName>
        <fullName evidence="15">Hemoglobin-like protein</fullName>
    </alternativeName>
    <alternativeName>
        <fullName evidence="15">Nitric oxide dioxygenase</fullName>
        <shortName evidence="15">NO oxygenase</shortName>
        <shortName evidence="15">NOD</shortName>
        <ecNumber evidence="15">1.14.12.17</ecNumber>
    </alternativeName>
</protein>
<evidence type="ECO:0000256" key="7">
    <source>
        <dbReference type="ARBA" id="ARBA00022723"/>
    </source>
</evidence>
<dbReference type="Pfam" id="PF00970">
    <property type="entry name" value="FAD_binding_6"/>
    <property type="match status" value="1"/>
</dbReference>
<dbReference type="Gene3D" id="3.40.50.80">
    <property type="entry name" value="Nucleotide-binding domain of ferredoxin-NADP reductase (FNR) module"/>
    <property type="match status" value="1"/>
</dbReference>
<dbReference type="InterPro" id="IPR039261">
    <property type="entry name" value="FNR_nucleotide-bd"/>
</dbReference>
<comment type="domain">
    <text evidence="15">Consists of two distinct domains; an N-terminal heme-containing oxygen-binding domain and a C-terminal reductase domain with binding sites for FAD and NAD(P)H.</text>
</comment>
<evidence type="ECO:0000256" key="14">
    <source>
        <dbReference type="ARBA" id="ARBA00049433"/>
    </source>
</evidence>
<keyword evidence="20" id="KW-1185">Reference proteome</keyword>
<feature type="active site" description="Charge relay system" evidence="15">
    <location>
        <position position="137"/>
    </location>
</feature>
<dbReference type="RefSeq" id="WP_175373612.1">
    <property type="nucleotide sequence ID" value="NZ_JABWCS010000218.1"/>
</dbReference>
<keyword evidence="4 15" id="KW-0349">Heme</keyword>
<dbReference type="PANTHER" id="PTHR43396">
    <property type="entry name" value="FLAVOHEMOPROTEIN"/>
    <property type="match status" value="1"/>
</dbReference>
<dbReference type="SUPFAM" id="SSF52343">
    <property type="entry name" value="Ferredoxin reductase-like, C-terminal NADP-linked domain"/>
    <property type="match status" value="1"/>
</dbReference>
<dbReference type="InterPro" id="IPR000971">
    <property type="entry name" value="Globin"/>
</dbReference>
<evidence type="ECO:0000256" key="8">
    <source>
        <dbReference type="ARBA" id="ARBA00022827"/>
    </source>
</evidence>
<gene>
    <name evidence="19" type="primary">hmpA</name>
    <name evidence="15" type="synonym">hmp</name>
    <name evidence="19" type="ORF">HPT30_22785</name>
</gene>
<reference evidence="19" key="1">
    <citation type="submission" date="2020-06" db="EMBL/GenBank/DDBJ databases">
        <title>Paenibacillus sp. nov., isolated from soil.</title>
        <authorList>
            <person name="Seo Y.L."/>
        </authorList>
    </citation>
    <scope>NUCLEOTIDE SEQUENCE [LARGE SCALE GENOMIC DNA]</scope>
    <source>
        <strain evidence="19">JW14</strain>
    </source>
</reference>
<evidence type="ECO:0000259" key="17">
    <source>
        <dbReference type="PROSITE" id="PS01033"/>
    </source>
</evidence>
<name>A0A850EPI5_9BACL</name>
<dbReference type="NCBIfam" id="NF009805">
    <property type="entry name" value="PRK13289.1"/>
    <property type="match status" value="1"/>
</dbReference>
<dbReference type="GO" id="GO:0008941">
    <property type="term" value="F:nitric oxide dioxygenase NAD(P)H activity"/>
    <property type="evidence" value="ECO:0007669"/>
    <property type="project" value="UniProtKB-UniRule"/>
</dbReference>
<dbReference type="GO" id="GO:0071500">
    <property type="term" value="P:cellular response to nitrosative stress"/>
    <property type="evidence" value="ECO:0007669"/>
    <property type="project" value="TreeGrafter"/>
</dbReference>
<dbReference type="InterPro" id="IPR017927">
    <property type="entry name" value="FAD-bd_FR_type"/>
</dbReference>
<dbReference type="GO" id="GO:0071949">
    <property type="term" value="F:FAD binding"/>
    <property type="evidence" value="ECO:0007669"/>
    <property type="project" value="InterPro"/>
</dbReference>
<dbReference type="Proteomes" id="UP000564806">
    <property type="component" value="Unassembled WGS sequence"/>
</dbReference>
<feature type="site" description="Influences the redox potential of the prosthetic heme and FAD groups" evidence="15">
    <location>
        <position position="396"/>
    </location>
</feature>
<keyword evidence="3 15" id="KW-0813">Transport</keyword>
<dbReference type="GO" id="GO:0005344">
    <property type="term" value="F:oxygen carrier activity"/>
    <property type="evidence" value="ECO:0007669"/>
    <property type="project" value="UniProtKB-UniRule"/>
</dbReference>
<feature type="binding site" evidence="15">
    <location>
        <begin position="206"/>
        <end position="209"/>
    </location>
    <ligand>
        <name>FAD</name>
        <dbReference type="ChEBI" id="CHEBI:57692"/>
    </ligand>
</feature>
<comment type="caution">
    <text evidence="19">The sequence shown here is derived from an EMBL/GenBank/DDBJ whole genome shotgun (WGS) entry which is preliminary data.</text>
</comment>
<comment type="cofactor">
    <cofactor evidence="15">
        <name>heme b</name>
        <dbReference type="ChEBI" id="CHEBI:60344"/>
    </cofactor>
    <text evidence="15">Binds 1 heme b (iron(II)-protoporphyrin IX) group per subunit.</text>
</comment>
<dbReference type="Pfam" id="PF00042">
    <property type="entry name" value="Globin"/>
    <property type="match status" value="1"/>
</dbReference>
<evidence type="ECO:0000256" key="4">
    <source>
        <dbReference type="ARBA" id="ARBA00022617"/>
    </source>
</evidence>
<evidence type="ECO:0000256" key="12">
    <source>
        <dbReference type="ARBA" id="ARBA00023027"/>
    </source>
</evidence>
<dbReference type="InterPro" id="IPR017938">
    <property type="entry name" value="Riboflavin_synthase-like_b-brl"/>
</dbReference>
<keyword evidence="11 15" id="KW-0408">Iron</keyword>
<keyword evidence="6 15" id="KW-0285">Flavoprotein</keyword>
<feature type="domain" description="Globin" evidence="17">
    <location>
        <begin position="1"/>
        <end position="138"/>
    </location>
</feature>
<keyword evidence="12 15" id="KW-0520">NAD</keyword>
<feature type="binding site" evidence="15">
    <location>
        <begin position="276"/>
        <end position="281"/>
    </location>
    <ligand>
        <name>NADP(+)</name>
        <dbReference type="ChEBI" id="CHEBI:58349"/>
    </ligand>
</feature>
<feature type="region of interest" description="Disordered" evidence="16">
    <location>
        <begin position="403"/>
        <end position="434"/>
    </location>
</feature>
<dbReference type="GO" id="GO:0019825">
    <property type="term" value="F:oxygen binding"/>
    <property type="evidence" value="ECO:0007669"/>
    <property type="project" value="InterPro"/>
</dbReference>
<evidence type="ECO:0000256" key="16">
    <source>
        <dbReference type="SAM" id="MobiDB-lite"/>
    </source>
</evidence>
<evidence type="ECO:0000256" key="3">
    <source>
        <dbReference type="ARBA" id="ARBA00022448"/>
    </source>
</evidence>
<dbReference type="PANTHER" id="PTHR43396:SF3">
    <property type="entry name" value="FLAVOHEMOPROTEIN"/>
    <property type="match status" value="1"/>
</dbReference>
<evidence type="ECO:0000256" key="1">
    <source>
        <dbReference type="ARBA" id="ARBA00006401"/>
    </source>
</evidence>
<evidence type="ECO:0000259" key="18">
    <source>
        <dbReference type="PROSITE" id="PS51384"/>
    </source>
</evidence>
<dbReference type="CDD" id="cd06184">
    <property type="entry name" value="flavohem_like_fad_nad_binding"/>
    <property type="match status" value="1"/>
</dbReference>
<sequence length="434" mass="47926">MLSEKTIKIIQSTVPVLEIHGTEITKRFYHLLFSSHPELLNIFNHANQSQGRQRTALANAIIAAAKHIDKLESILPVVKQIAHKHRSLGVQAEHYPIVGQNLLTAIKDVLGDGATEEILQAWGEAYGVIAGVFIEVEAEMYGQAQQQQGGWADYRAFRVEQKVKESGVITSFYLVPQDGGELASFEPGQYVSVKVEIPGEINTHIRQYSLSDAPGKPYYRISVKREDEGAGRPAGKVSVFLHDQVKAGDVLWLSAPAGEFTLDQQDSRPVVLISGGVGLTPLVSMLNTLAAAKTERQVTFIHAALNSDVHALRRQVEELSERSQNIHTYFCYEKPTAQDREQKAYDKEGYIDLPWLKQVVPTQDASFYFCGPVPFMRTVHGLLKAWGVPAADVHYEFFGPAGSLEGDADSSKEGNSKEGNSKEGNSKEDVSLQR</sequence>
<feature type="binding site" evidence="15">
    <location>
        <position position="190"/>
    </location>
    <ligand>
        <name>FAD</name>
        <dbReference type="ChEBI" id="CHEBI:57692"/>
    </ligand>
</feature>
<proteinExistence type="inferred from homology"/>
<comment type="catalytic activity">
    <reaction evidence="13 15">
        <text>2 nitric oxide + NADH + 2 O2 = 2 nitrate + NAD(+) + H(+)</text>
        <dbReference type="Rhea" id="RHEA:19469"/>
        <dbReference type="ChEBI" id="CHEBI:15378"/>
        <dbReference type="ChEBI" id="CHEBI:15379"/>
        <dbReference type="ChEBI" id="CHEBI:16480"/>
        <dbReference type="ChEBI" id="CHEBI:17632"/>
        <dbReference type="ChEBI" id="CHEBI:57540"/>
        <dbReference type="ChEBI" id="CHEBI:57945"/>
        <dbReference type="EC" id="1.14.12.17"/>
    </reaction>
</comment>
<dbReference type="EMBL" id="JABWCS010000218">
    <property type="protein sequence ID" value="NUU63183.1"/>
    <property type="molecule type" value="Genomic_DNA"/>
</dbReference>
<keyword evidence="8 15" id="KW-0274">FAD</keyword>
<keyword evidence="5 15" id="KW-0561">Oxygen transport</keyword>
<dbReference type="InterPro" id="IPR023950">
    <property type="entry name" value="Hmp"/>
</dbReference>
<evidence type="ECO:0000256" key="11">
    <source>
        <dbReference type="ARBA" id="ARBA00023004"/>
    </source>
</evidence>
<evidence type="ECO:0000256" key="9">
    <source>
        <dbReference type="ARBA" id="ARBA00022857"/>
    </source>
</evidence>
<dbReference type="GO" id="GO:0020037">
    <property type="term" value="F:heme binding"/>
    <property type="evidence" value="ECO:0007669"/>
    <property type="project" value="InterPro"/>
</dbReference>
<dbReference type="CDD" id="cd14777">
    <property type="entry name" value="Yhb1-globin-like"/>
    <property type="match status" value="1"/>
</dbReference>
<dbReference type="FunFam" id="3.40.50.80:FF:000010">
    <property type="entry name" value="Flavohemoprotein"/>
    <property type="match status" value="1"/>
</dbReference>
<feature type="compositionally biased region" description="Basic and acidic residues" evidence="16">
    <location>
        <begin position="409"/>
        <end position="434"/>
    </location>
</feature>
<dbReference type="GO" id="GO:0046872">
    <property type="term" value="F:metal ion binding"/>
    <property type="evidence" value="ECO:0007669"/>
    <property type="project" value="UniProtKB-KW"/>
</dbReference>
<comment type="function">
    <text evidence="15">Is involved in NO detoxification in an aerobic process, termed nitric oxide dioxygenase (NOD) reaction that utilizes O(2) and NAD(P)H to convert NO to nitrate, which protects the bacterium from various noxious nitrogen compounds. Therefore, plays a central role in the inducible response to nitrosative stress.</text>
</comment>